<dbReference type="PANTHER" id="PTHR43142:SF1">
    <property type="entry name" value="CARBOXYLIC ESTER HYDROLASE"/>
    <property type="match status" value="1"/>
</dbReference>
<keyword evidence="8" id="KW-1185">Reference proteome</keyword>
<dbReference type="GO" id="GO:0052689">
    <property type="term" value="F:carboxylic ester hydrolase activity"/>
    <property type="evidence" value="ECO:0007669"/>
    <property type="project" value="UniProtKB-KW"/>
</dbReference>
<evidence type="ECO:0000256" key="1">
    <source>
        <dbReference type="ARBA" id="ARBA00005964"/>
    </source>
</evidence>
<evidence type="ECO:0000256" key="4">
    <source>
        <dbReference type="ARBA" id="ARBA00022801"/>
    </source>
</evidence>
<evidence type="ECO:0000256" key="2">
    <source>
        <dbReference type="ARBA" id="ARBA00010515"/>
    </source>
</evidence>
<dbReference type="InterPro" id="IPR029058">
    <property type="entry name" value="AB_hydrolase_fold"/>
</dbReference>
<proteinExistence type="inferred from homology"/>
<dbReference type="PROSITE" id="PS01173">
    <property type="entry name" value="LIPASE_GDXG_HIS"/>
    <property type="match status" value="1"/>
</dbReference>
<comment type="similarity">
    <text evidence="2">Belongs to the 'GDXG' lipolytic enzyme family.</text>
</comment>
<comment type="similarity">
    <text evidence="1">Belongs to the type-B carboxylesterase/lipase family.</text>
</comment>
<evidence type="ECO:0000256" key="5">
    <source>
        <dbReference type="ARBA" id="ARBA00023180"/>
    </source>
</evidence>
<keyword evidence="4" id="KW-0378">Hydrolase</keyword>
<keyword evidence="5" id="KW-0325">Glycoprotein</keyword>
<evidence type="ECO:0000256" key="3">
    <source>
        <dbReference type="ARBA" id="ARBA00022487"/>
    </source>
</evidence>
<evidence type="ECO:0000259" key="6">
    <source>
        <dbReference type="Pfam" id="PF00135"/>
    </source>
</evidence>
<sequence>MTEAEPLVTVEQGVLRGCTKTSLDNGEFLSFQGIPYAKPPVGQLRFKAPQPAGKWQGVRDATTECDECCSKAFKQFFGKEDCLYLNVFTKHLSSKKLKPVMVYIHGGGYVTGSSKAAIYGPEYLMMEDIILVTFNYRLGLMGFLSLNDGSLGVPGNAGLKDMVMALKWIQRNIKQFSGDPNNVTIFGESAGGSAVHYLMLSPMAKGLFHKAIAQSGCATNGWAISTRHGAHLLADVLGIHAHDERVILEHLQQVSAEELYEAAEKVWDPFYIGRYRPFAPTIETTTHEPAFISEHPLKIIKSGRYNKVPMIVGSCSREGMFVYAMCTANMKKNHLLSDETLVPASLNLRKGSGKYKEVVEQIKRFYFKGHDPKSNIDDIFRVYTDNFFFYEIYRCTKLHLENNKHPIYFYRFCLETELNFMKILYGYTEKGACHADEFSYLFKNSGTVEVSDRDSPEMIGILRMVKLWTNFAKHANPTPDKKDPILPVEWKPISKERFYVLNIDEDLTLLDEHPEKEAMGLWDTLHQRYSVTSKL</sequence>
<dbReference type="InterPro" id="IPR002168">
    <property type="entry name" value="Lipase_GDXG_HIS_AS"/>
</dbReference>
<dbReference type="AlphaFoldDB" id="A0A9P0NQI6"/>
<dbReference type="InterPro" id="IPR002018">
    <property type="entry name" value="CarbesteraseB"/>
</dbReference>
<evidence type="ECO:0000313" key="7">
    <source>
        <dbReference type="EMBL" id="CAH1954885.1"/>
    </source>
</evidence>
<reference evidence="7" key="1">
    <citation type="submission" date="2022-03" db="EMBL/GenBank/DDBJ databases">
        <authorList>
            <person name="Sayadi A."/>
        </authorList>
    </citation>
    <scope>NUCLEOTIDE SEQUENCE</scope>
</reference>
<dbReference type="Gene3D" id="3.40.50.1820">
    <property type="entry name" value="alpha/beta hydrolase"/>
    <property type="match status" value="1"/>
</dbReference>
<dbReference type="SUPFAM" id="SSF53474">
    <property type="entry name" value="alpha/beta-Hydrolases"/>
    <property type="match status" value="1"/>
</dbReference>
<dbReference type="OrthoDB" id="19653at2759"/>
<dbReference type="Pfam" id="PF00135">
    <property type="entry name" value="COesterase"/>
    <property type="match status" value="1"/>
</dbReference>
<protein>
    <recommendedName>
        <fullName evidence="6">Carboxylesterase type B domain-containing protein</fullName>
    </recommendedName>
</protein>
<feature type="domain" description="Carboxylesterase type B" evidence="6">
    <location>
        <begin position="5"/>
        <end position="522"/>
    </location>
</feature>
<comment type="caution">
    <text evidence="7">The sequence shown here is derived from an EMBL/GenBank/DDBJ whole genome shotgun (WGS) entry which is preliminary data.</text>
</comment>
<name>A0A9P0NQI6_ACAOB</name>
<dbReference type="PANTHER" id="PTHR43142">
    <property type="entry name" value="CARBOXYLIC ESTER HYDROLASE"/>
    <property type="match status" value="1"/>
</dbReference>
<dbReference type="EMBL" id="CAKOFQ010006656">
    <property type="protein sequence ID" value="CAH1954885.1"/>
    <property type="molecule type" value="Genomic_DNA"/>
</dbReference>
<dbReference type="Proteomes" id="UP001152888">
    <property type="component" value="Unassembled WGS sequence"/>
</dbReference>
<keyword evidence="3" id="KW-0719">Serine esterase</keyword>
<evidence type="ECO:0000313" key="8">
    <source>
        <dbReference type="Proteomes" id="UP001152888"/>
    </source>
</evidence>
<accession>A0A9P0NQI6</accession>
<gene>
    <name evidence="7" type="ORF">ACAOBT_LOCUS799</name>
</gene>
<organism evidence="7 8">
    <name type="scientific">Acanthoscelides obtectus</name>
    <name type="common">Bean weevil</name>
    <name type="synonym">Bruchus obtectus</name>
    <dbReference type="NCBI Taxonomy" id="200917"/>
    <lineage>
        <taxon>Eukaryota</taxon>
        <taxon>Metazoa</taxon>
        <taxon>Ecdysozoa</taxon>
        <taxon>Arthropoda</taxon>
        <taxon>Hexapoda</taxon>
        <taxon>Insecta</taxon>
        <taxon>Pterygota</taxon>
        <taxon>Neoptera</taxon>
        <taxon>Endopterygota</taxon>
        <taxon>Coleoptera</taxon>
        <taxon>Polyphaga</taxon>
        <taxon>Cucujiformia</taxon>
        <taxon>Chrysomeloidea</taxon>
        <taxon>Chrysomelidae</taxon>
        <taxon>Bruchinae</taxon>
        <taxon>Bruchini</taxon>
        <taxon>Acanthoscelides</taxon>
    </lineage>
</organism>